<evidence type="ECO:0000313" key="1">
    <source>
        <dbReference type="EMBL" id="AIA91958.1"/>
    </source>
</evidence>
<organism evidence="1">
    <name type="scientific">uncultured Tolumonas sp</name>
    <dbReference type="NCBI Taxonomy" id="263765"/>
    <lineage>
        <taxon>Bacteria</taxon>
        <taxon>Pseudomonadati</taxon>
        <taxon>Pseudomonadota</taxon>
        <taxon>Gammaproteobacteria</taxon>
        <taxon>Aeromonadales</taxon>
        <taxon>Aeromonadaceae</taxon>
        <taxon>Tolumonas</taxon>
        <taxon>environmental samples</taxon>
    </lineage>
</organism>
<dbReference type="Pfam" id="PF00232">
    <property type="entry name" value="Glyco_hydro_1"/>
    <property type="match status" value="1"/>
</dbReference>
<accession>A0A060C5P6</accession>
<dbReference type="EMBL" id="KF124640">
    <property type="protein sequence ID" value="AIA91958.1"/>
    <property type="molecule type" value="Genomic_DNA"/>
</dbReference>
<name>A0A060C5P6_9GAMM</name>
<dbReference type="AlphaFoldDB" id="A0A060C5P6"/>
<dbReference type="InterPro" id="IPR017853">
    <property type="entry name" value="GH"/>
</dbReference>
<dbReference type="GO" id="GO:0004553">
    <property type="term" value="F:hydrolase activity, hydrolyzing O-glycosyl compounds"/>
    <property type="evidence" value="ECO:0007669"/>
    <property type="project" value="InterPro"/>
</dbReference>
<dbReference type="SUPFAM" id="SSF51445">
    <property type="entry name" value="(Trans)glycosidases"/>
    <property type="match status" value="1"/>
</dbReference>
<dbReference type="Gene3D" id="3.20.20.80">
    <property type="entry name" value="Glycosidases"/>
    <property type="match status" value="1"/>
</dbReference>
<protein>
    <submittedName>
        <fullName evidence="1">CAZy families GH1 protein</fullName>
    </submittedName>
</protein>
<sequence length="93" mass="10522">MLVAQSAAFGIFHTGRYPGKIGPAPNICAIYPYTHTAEDELAAMYFTAFRNWLYLDAAVYGIYNQQAMEILHFLHAEPDITLEDKKIIDGKHM</sequence>
<dbReference type="InterPro" id="IPR001360">
    <property type="entry name" value="Glyco_hydro_1"/>
</dbReference>
<dbReference type="GO" id="GO:0005975">
    <property type="term" value="P:carbohydrate metabolic process"/>
    <property type="evidence" value="ECO:0007669"/>
    <property type="project" value="InterPro"/>
</dbReference>
<reference evidence="1" key="1">
    <citation type="journal article" date="2013" name="Environ. Microbiol.">
        <title>Seasonally variable intestinal metagenomes of the red palm weevil (Rhynchophorus ferrugineus).</title>
        <authorList>
            <person name="Jia S."/>
            <person name="Zhang X."/>
            <person name="Zhang G."/>
            <person name="Yin A."/>
            <person name="Zhang S."/>
            <person name="Li F."/>
            <person name="Wang L."/>
            <person name="Zhao D."/>
            <person name="Yun Q."/>
            <person name="Tala"/>
            <person name="Wang J."/>
            <person name="Sun G."/>
            <person name="Baabdullah M."/>
            <person name="Yu X."/>
            <person name="Hu S."/>
            <person name="Al-Mssallem I.S."/>
            <person name="Yu J."/>
        </authorList>
    </citation>
    <scope>NUCLEOTIDE SEQUENCE</scope>
</reference>
<proteinExistence type="predicted"/>